<sequence length="586" mass="65180">MMATAKVRASMRLLEGRKEEWPEESEYYNISQADLPIMLDDPPAPTTTRASSLTLRNSIRSKSKVSLLPKLTFFIKKRSILDEFPQPPSHLPTPTRTTPSPQHAWPVDWPTIESESKGSTLQNRFKTLTTKIFARGRKDSSLPTPKGSLEYRRRRSSSLRALHSQSKAVPDSPVDEPITITYPIVNPAELTASPYSEMLPSARSSFVPPSPSWLSRNVAYMEPETPITPQSPLPLPIPPRILIQTSDTPPVSPFERTPKILITHTETPPLSPLEGTEGLLGTPGKTQGGMTGISRRSSWSEIKVGDTDFRERDLTRAFSTTTTNHVRLLLQPQPLKSAASLVVAKPLPATPSDWDIFIPSGSPADSNLPPKLRTLFSALCSEAGLFISKLSNIADIPSVSDFYNPSDNLHRTTGVANMDTTYGKRTDVVDAGGEYDYSGMQWFKDPPPARAAPAPEPVGTQYVPPPEVIEQNEAFRFALSAAPNVLYGRYKHYGQLGVLAWCSEFSELIDNLKDLGFAGNMFVSTRTQALKTCEDILRLHLEVKMQIIVLYLSSQVQRLRRFLDGDRVWDDYPEPSFPLDYTQYGK</sequence>
<feature type="region of interest" description="Disordered" evidence="1">
    <location>
        <begin position="265"/>
        <end position="295"/>
    </location>
</feature>
<dbReference type="EMBL" id="JAACJM010000015">
    <property type="protein sequence ID" value="KAF5368589.1"/>
    <property type="molecule type" value="Genomic_DNA"/>
</dbReference>
<comment type="caution">
    <text evidence="2">The sequence shown here is derived from an EMBL/GenBank/DDBJ whole genome shotgun (WGS) entry which is preliminary data.</text>
</comment>
<dbReference type="Proteomes" id="UP000559256">
    <property type="component" value="Unassembled WGS sequence"/>
</dbReference>
<evidence type="ECO:0000313" key="3">
    <source>
        <dbReference type="Proteomes" id="UP000559256"/>
    </source>
</evidence>
<proteinExistence type="predicted"/>
<organism evidence="2 3">
    <name type="scientific">Tetrapyrgos nigripes</name>
    <dbReference type="NCBI Taxonomy" id="182062"/>
    <lineage>
        <taxon>Eukaryota</taxon>
        <taxon>Fungi</taxon>
        <taxon>Dikarya</taxon>
        <taxon>Basidiomycota</taxon>
        <taxon>Agaricomycotina</taxon>
        <taxon>Agaricomycetes</taxon>
        <taxon>Agaricomycetidae</taxon>
        <taxon>Agaricales</taxon>
        <taxon>Marasmiineae</taxon>
        <taxon>Marasmiaceae</taxon>
        <taxon>Tetrapyrgos</taxon>
    </lineage>
</organism>
<evidence type="ECO:0000256" key="1">
    <source>
        <dbReference type="SAM" id="MobiDB-lite"/>
    </source>
</evidence>
<feature type="compositionally biased region" description="Polar residues" evidence="1">
    <location>
        <begin position="92"/>
        <end position="101"/>
    </location>
</feature>
<protein>
    <submittedName>
        <fullName evidence="2">Uncharacterized protein</fullName>
    </submittedName>
</protein>
<dbReference type="AlphaFoldDB" id="A0A8H5LTB5"/>
<feature type="region of interest" description="Disordered" evidence="1">
    <location>
        <begin position="84"/>
        <end position="103"/>
    </location>
</feature>
<feature type="region of interest" description="Disordered" evidence="1">
    <location>
        <begin position="136"/>
        <end position="174"/>
    </location>
</feature>
<feature type="compositionally biased region" description="Low complexity" evidence="1">
    <location>
        <begin position="272"/>
        <end position="284"/>
    </location>
</feature>
<evidence type="ECO:0000313" key="2">
    <source>
        <dbReference type="EMBL" id="KAF5368589.1"/>
    </source>
</evidence>
<gene>
    <name evidence="2" type="ORF">D9758_002332</name>
</gene>
<dbReference type="OrthoDB" id="2626014at2759"/>
<name>A0A8H5LTB5_9AGAR</name>
<keyword evidence="3" id="KW-1185">Reference proteome</keyword>
<reference evidence="2 3" key="1">
    <citation type="journal article" date="2020" name="ISME J.">
        <title>Uncovering the hidden diversity of litter-decomposition mechanisms in mushroom-forming fungi.</title>
        <authorList>
            <person name="Floudas D."/>
            <person name="Bentzer J."/>
            <person name="Ahren D."/>
            <person name="Johansson T."/>
            <person name="Persson P."/>
            <person name="Tunlid A."/>
        </authorList>
    </citation>
    <scope>NUCLEOTIDE SEQUENCE [LARGE SCALE GENOMIC DNA]</scope>
    <source>
        <strain evidence="2 3">CBS 291.85</strain>
    </source>
</reference>
<accession>A0A8H5LTB5</accession>